<dbReference type="InterPro" id="IPR012337">
    <property type="entry name" value="RNaseH-like_sf"/>
</dbReference>
<evidence type="ECO:0000256" key="1">
    <source>
        <dbReference type="ARBA" id="ARBA00022723"/>
    </source>
</evidence>
<evidence type="ECO:0000313" key="7">
    <source>
        <dbReference type="Proteomes" id="UP001058974"/>
    </source>
</evidence>
<keyword evidence="2 4" id="KW-0863">Zinc-finger</keyword>
<proteinExistence type="predicted"/>
<keyword evidence="3" id="KW-0862">Zinc</keyword>
<dbReference type="EMBL" id="JAMSHJ010000003">
    <property type="protein sequence ID" value="KAI5429613.1"/>
    <property type="molecule type" value="Genomic_DNA"/>
</dbReference>
<dbReference type="GO" id="GO:0008270">
    <property type="term" value="F:zinc ion binding"/>
    <property type="evidence" value="ECO:0007669"/>
    <property type="project" value="UniProtKB-KW"/>
</dbReference>
<feature type="domain" description="BED-type" evidence="5">
    <location>
        <begin position="27"/>
        <end position="71"/>
    </location>
</feature>
<accession>A0A9D4XY11</accession>
<comment type="caution">
    <text evidence="6">The sequence shown here is derived from an EMBL/GenBank/DDBJ whole genome shotgun (WGS) entry which is preliminary data.</text>
</comment>
<dbReference type="AlphaFoldDB" id="A0A9D4XY11"/>
<dbReference type="InterPro" id="IPR003656">
    <property type="entry name" value="Znf_BED"/>
</dbReference>
<evidence type="ECO:0000259" key="5">
    <source>
        <dbReference type="PROSITE" id="PS50808"/>
    </source>
</evidence>
<keyword evidence="1" id="KW-0479">Metal-binding</keyword>
<protein>
    <recommendedName>
        <fullName evidence="5">BED-type domain-containing protein</fullName>
    </recommendedName>
</protein>
<reference evidence="6 7" key="1">
    <citation type="journal article" date="2022" name="Nat. Genet.">
        <title>Improved pea reference genome and pan-genome highlight genomic features and evolutionary characteristics.</title>
        <authorList>
            <person name="Yang T."/>
            <person name="Liu R."/>
            <person name="Luo Y."/>
            <person name="Hu S."/>
            <person name="Wang D."/>
            <person name="Wang C."/>
            <person name="Pandey M.K."/>
            <person name="Ge S."/>
            <person name="Xu Q."/>
            <person name="Li N."/>
            <person name="Li G."/>
            <person name="Huang Y."/>
            <person name="Saxena R.K."/>
            <person name="Ji Y."/>
            <person name="Li M."/>
            <person name="Yan X."/>
            <person name="He Y."/>
            <person name="Liu Y."/>
            <person name="Wang X."/>
            <person name="Xiang C."/>
            <person name="Varshney R.K."/>
            <person name="Ding H."/>
            <person name="Gao S."/>
            <person name="Zong X."/>
        </authorList>
    </citation>
    <scope>NUCLEOTIDE SEQUENCE [LARGE SCALE GENOMIC DNA]</scope>
    <source>
        <strain evidence="6 7">cv. Zhongwan 6</strain>
    </source>
</reference>
<evidence type="ECO:0000256" key="3">
    <source>
        <dbReference type="ARBA" id="ARBA00022833"/>
    </source>
</evidence>
<dbReference type="PANTHER" id="PTHR23272">
    <property type="entry name" value="BED FINGER-RELATED"/>
    <property type="match status" value="1"/>
</dbReference>
<sequence length="276" mass="31809">MSIEGDGAVIQIEDEVDESSVPSSKRTKTSMAWEFFEKFFDDKALPKAKCKNCDKIYMARDGGGTSNLIKHSLKCVGRGNGSSYPPLDQEKYREKISEVIDGSLDKIRLCVKYIRGLEARKLKFVSCLKQLSNVTSKQVRQDLPIRWNSTYLMLETAIGQREAFTLLSDIDPYFDCLSNEELDKVKTIADFLKPFYDITVFFSGSTYPTANLYFSGVWRIHMKIKEVACVDHSEFEKQNQLCCMARRMEKKFDKYWNSYSVVLSFAVILDPRYKLQ</sequence>
<dbReference type="InterPro" id="IPR036236">
    <property type="entry name" value="Znf_C2H2_sf"/>
</dbReference>
<evidence type="ECO:0000256" key="2">
    <source>
        <dbReference type="ARBA" id="ARBA00022771"/>
    </source>
</evidence>
<evidence type="ECO:0000256" key="4">
    <source>
        <dbReference type="PROSITE-ProRule" id="PRU00027"/>
    </source>
</evidence>
<dbReference type="InterPro" id="IPR025525">
    <property type="entry name" value="hAT-like_transposase_RNase-H"/>
</dbReference>
<dbReference type="Gramene" id="Psat03G0426000-T1">
    <property type="protein sequence ID" value="KAI5429613.1"/>
    <property type="gene ID" value="KIW84_034260"/>
</dbReference>
<dbReference type="PROSITE" id="PS50808">
    <property type="entry name" value="ZF_BED"/>
    <property type="match status" value="1"/>
</dbReference>
<gene>
    <name evidence="6" type="ORF">KIW84_034260</name>
</gene>
<keyword evidence="7" id="KW-1185">Reference proteome</keyword>
<dbReference type="GO" id="GO:0003677">
    <property type="term" value="F:DNA binding"/>
    <property type="evidence" value="ECO:0007669"/>
    <property type="project" value="InterPro"/>
</dbReference>
<dbReference type="Proteomes" id="UP001058974">
    <property type="component" value="Chromosome 3"/>
</dbReference>
<dbReference type="Pfam" id="PF02892">
    <property type="entry name" value="zf-BED"/>
    <property type="match status" value="1"/>
</dbReference>
<dbReference type="SMART" id="SM00614">
    <property type="entry name" value="ZnF_BED"/>
    <property type="match status" value="1"/>
</dbReference>
<organism evidence="6 7">
    <name type="scientific">Pisum sativum</name>
    <name type="common">Garden pea</name>
    <name type="synonym">Lathyrus oleraceus</name>
    <dbReference type="NCBI Taxonomy" id="3888"/>
    <lineage>
        <taxon>Eukaryota</taxon>
        <taxon>Viridiplantae</taxon>
        <taxon>Streptophyta</taxon>
        <taxon>Embryophyta</taxon>
        <taxon>Tracheophyta</taxon>
        <taxon>Spermatophyta</taxon>
        <taxon>Magnoliopsida</taxon>
        <taxon>eudicotyledons</taxon>
        <taxon>Gunneridae</taxon>
        <taxon>Pentapetalae</taxon>
        <taxon>rosids</taxon>
        <taxon>fabids</taxon>
        <taxon>Fabales</taxon>
        <taxon>Fabaceae</taxon>
        <taxon>Papilionoideae</taxon>
        <taxon>50 kb inversion clade</taxon>
        <taxon>NPAAA clade</taxon>
        <taxon>Hologalegina</taxon>
        <taxon>IRL clade</taxon>
        <taxon>Fabeae</taxon>
        <taxon>Lathyrus</taxon>
    </lineage>
</organism>
<dbReference type="Pfam" id="PF14372">
    <property type="entry name" value="hAT-like_RNase-H"/>
    <property type="match status" value="1"/>
</dbReference>
<dbReference type="SUPFAM" id="SSF57667">
    <property type="entry name" value="beta-beta-alpha zinc fingers"/>
    <property type="match status" value="1"/>
</dbReference>
<dbReference type="PANTHER" id="PTHR23272:SF166">
    <property type="entry name" value="ZINC FINGER BED DOMAIN-CONTAINING PROTEIN RICESLEEPER 2-LIKE ISOFORM X1"/>
    <property type="match status" value="1"/>
</dbReference>
<name>A0A9D4XY11_PEA</name>
<evidence type="ECO:0000313" key="6">
    <source>
        <dbReference type="EMBL" id="KAI5429613.1"/>
    </source>
</evidence>
<dbReference type="SUPFAM" id="SSF53098">
    <property type="entry name" value="Ribonuclease H-like"/>
    <property type="match status" value="1"/>
</dbReference>